<dbReference type="EMBL" id="AP022642">
    <property type="protein sequence ID" value="BCA27532.1"/>
    <property type="molecule type" value="Genomic_DNA"/>
</dbReference>
<evidence type="ECO:0000256" key="1">
    <source>
        <dbReference type="SAM" id="SignalP"/>
    </source>
</evidence>
<dbReference type="GeneID" id="57396722"/>
<evidence type="ECO:0000313" key="6">
    <source>
        <dbReference type="Proteomes" id="UP000461288"/>
    </source>
</evidence>
<dbReference type="EMBL" id="WTFN01000035">
    <property type="protein sequence ID" value="MWK57388.1"/>
    <property type="molecule type" value="Genomic_DNA"/>
</dbReference>
<keyword evidence="9" id="KW-1185">Reference proteome</keyword>
<dbReference type="EMBL" id="AP022213">
    <property type="protein sequence ID" value="BBT15507.1"/>
    <property type="molecule type" value="Genomic_DNA"/>
</dbReference>
<sequence length="88" mass="9476">MKIAAAVTAVLSSLAPTVFAAESRDPGAGLPVEEYHYGMQVDVKKVLYRTDNSSRAGVVPVVMVYEDSQGDVHKMRYLEWGGSTLSNG</sequence>
<feature type="chain" id="PRO_5044628333" evidence="1">
    <location>
        <begin position="21"/>
        <end position="88"/>
    </location>
</feature>
<evidence type="ECO:0000313" key="4">
    <source>
        <dbReference type="EMBL" id="MDV3438405.1"/>
    </source>
</evidence>
<proteinExistence type="predicted"/>
<name>A0A679GES4_9GAMM</name>
<evidence type="ECO:0000313" key="9">
    <source>
        <dbReference type="Proteomes" id="UP001273935"/>
    </source>
</evidence>
<reference evidence="4 9" key="4">
    <citation type="submission" date="2023-10" db="EMBL/GenBank/DDBJ databases">
        <title>Pseudomonas otitidis isolated from a paediatric patient with cystic fibrosis in Chile.</title>
        <authorList>
            <person name="Amsteins-Romero L."/>
            <person name="Opazo-Capurro A."/>
            <person name="Matus-Kohler M."/>
            <person name="Gonzalez-Rocha G."/>
        </authorList>
    </citation>
    <scope>NUCLEOTIDE SEQUENCE [LARGE SCALE GENOMIC DNA]</scope>
    <source>
        <strain evidence="4 9">P-714</strain>
    </source>
</reference>
<dbReference type="Pfam" id="PF10976">
    <property type="entry name" value="DUF2790"/>
    <property type="match status" value="1"/>
</dbReference>
<reference evidence="5 6" key="2">
    <citation type="submission" date="2019-12" db="EMBL/GenBank/DDBJ databases">
        <title>Draft genome sequence of Pseudomonas otitidis recovered from a chicken carcass.</title>
        <authorList>
            <person name="Vieira T.R."/>
            <person name="Oliviera E.F.C."/>
            <person name="Silva N.M.V."/>
            <person name="Sambrano G.E."/>
            <person name="Cibulski S.P."/>
            <person name="Cardoso M.R.I."/>
        </authorList>
    </citation>
    <scope>NUCLEOTIDE SEQUENCE [LARGE SCALE GENOMIC DNA]</scope>
    <source>
        <strain evidence="5 6">25_K</strain>
    </source>
</reference>
<keyword evidence="1" id="KW-0732">Signal</keyword>
<reference evidence="2 8" key="1">
    <citation type="submission" date="2019-12" db="EMBL/GenBank/DDBJ databases">
        <title>complete genome sequences of Pseudomonas otitidis str. WP8-S17-CRE-03 isolated from wastewater treatment plant effluent.</title>
        <authorList>
            <person name="Sekizuka T."/>
            <person name="Itokawa K."/>
            <person name="Yatsu K."/>
            <person name="Inamine Y."/>
            <person name="Kuroda M."/>
        </authorList>
    </citation>
    <scope>NUCLEOTIDE SEQUENCE [LARGE SCALE GENOMIC DNA]</scope>
    <source>
        <strain evidence="2 8">WP8-S17-CRE-03</strain>
    </source>
</reference>
<dbReference type="AlphaFoldDB" id="A0A679GES4"/>
<organism evidence="3 7">
    <name type="scientific">Metapseudomonas otitidis</name>
    <dbReference type="NCBI Taxonomy" id="319939"/>
    <lineage>
        <taxon>Bacteria</taxon>
        <taxon>Pseudomonadati</taxon>
        <taxon>Pseudomonadota</taxon>
        <taxon>Gammaproteobacteria</taxon>
        <taxon>Pseudomonadales</taxon>
        <taxon>Pseudomonadaceae</taxon>
        <taxon>Metapseudomonas</taxon>
    </lineage>
</organism>
<evidence type="ECO:0000313" key="7">
    <source>
        <dbReference type="Proteomes" id="UP000501237"/>
    </source>
</evidence>
<dbReference type="Proteomes" id="UP000461288">
    <property type="component" value="Unassembled WGS sequence"/>
</dbReference>
<evidence type="ECO:0000313" key="3">
    <source>
        <dbReference type="EMBL" id="BCA27532.1"/>
    </source>
</evidence>
<evidence type="ECO:0000313" key="8">
    <source>
        <dbReference type="Proteomes" id="UP000515591"/>
    </source>
</evidence>
<evidence type="ECO:0000313" key="5">
    <source>
        <dbReference type="EMBL" id="MWK57388.1"/>
    </source>
</evidence>
<reference evidence="3 7" key="3">
    <citation type="journal article" date="2020" name="Microbiol. Resour. Announc.">
        <title>Complete genome sequence of Pseudomonas otitidis strain MrB4, isolated from Lake Biwa in Japan.</title>
        <authorList>
            <person name="Miyazaki K."/>
            <person name="Hase E."/>
            <person name="Maruya T."/>
        </authorList>
    </citation>
    <scope>NUCLEOTIDE SEQUENCE [LARGE SCALE GENOMIC DNA]</scope>
    <source>
        <strain evidence="3 7">MrB4</strain>
    </source>
</reference>
<dbReference type="RefSeq" id="WP_044413486.1">
    <property type="nucleotide sequence ID" value="NZ_AP022213.1"/>
</dbReference>
<dbReference type="Proteomes" id="UP001273935">
    <property type="component" value="Unassembled WGS sequence"/>
</dbReference>
<protein>
    <submittedName>
        <fullName evidence="4">DUF2790 domain-containing protein</fullName>
    </submittedName>
</protein>
<dbReference type="EMBL" id="JAWJUL010000007">
    <property type="protein sequence ID" value="MDV3438405.1"/>
    <property type="molecule type" value="Genomic_DNA"/>
</dbReference>
<evidence type="ECO:0000313" key="2">
    <source>
        <dbReference type="EMBL" id="BBT15507.1"/>
    </source>
</evidence>
<dbReference type="Proteomes" id="UP000515591">
    <property type="component" value="Chromosome"/>
</dbReference>
<accession>A0A679GES4</accession>
<dbReference type="InterPro" id="IPR021245">
    <property type="entry name" value="DUF2790"/>
</dbReference>
<gene>
    <name evidence="5" type="ORF">GO594_15510</name>
    <name evidence="3" type="ORF">PtoMrB4_15090</name>
    <name evidence="4" type="ORF">R0G64_03045</name>
    <name evidence="2" type="ORF">WP8S17C03_15560</name>
</gene>
<feature type="signal peptide" evidence="1">
    <location>
        <begin position="1"/>
        <end position="20"/>
    </location>
</feature>
<dbReference type="Gene3D" id="2.30.140.50">
    <property type="entry name" value="Protein of unknown function DUF2790"/>
    <property type="match status" value="1"/>
</dbReference>
<dbReference type="KEGG" id="poj:PtoMrB4_15090"/>
<dbReference type="Proteomes" id="UP000501237">
    <property type="component" value="Chromosome"/>
</dbReference>